<keyword evidence="3" id="KW-1185">Reference proteome</keyword>
<name>A0AA39UN32_9AGAR</name>
<proteinExistence type="predicted"/>
<organism evidence="2 3">
    <name type="scientific">Armillaria luteobubalina</name>
    <dbReference type="NCBI Taxonomy" id="153913"/>
    <lineage>
        <taxon>Eukaryota</taxon>
        <taxon>Fungi</taxon>
        <taxon>Dikarya</taxon>
        <taxon>Basidiomycota</taxon>
        <taxon>Agaricomycotina</taxon>
        <taxon>Agaricomycetes</taxon>
        <taxon>Agaricomycetidae</taxon>
        <taxon>Agaricales</taxon>
        <taxon>Marasmiineae</taxon>
        <taxon>Physalacriaceae</taxon>
        <taxon>Armillaria</taxon>
    </lineage>
</organism>
<dbReference type="EMBL" id="JAUEPU010000019">
    <property type="protein sequence ID" value="KAK0494998.1"/>
    <property type="molecule type" value="Genomic_DNA"/>
</dbReference>
<comment type="caution">
    <text evidence="2">The sequence shown here is derived from an EMBL/GenBank/DDBJ whole genome shotgun (WGS) entry which is preliminary data.</text>
</comment>
<keyword evidence="1" id="KW-0812">Transmembrane</keyword>
<evidence type="ECO:0000313" key="3">
    <source>
        <dbReference type="Proteomes" id="UP001175228"/>
    </source>
</evidence>
<dbReference type="Proteomes" id="UP001175228">
    <property type="component" value="Unassembled WGS sequence"/>
</dbReference>
<keyword evidence="1" id="KW-0472">Membrane</keyword>
<evidence type="ECO:0000313" key="2">
    <source>
        <dbReference type="EMBL" id="KAK0494998.1"/>
    </source>
</evidence>
<reference evidence="2" key="1">
    <citation type="submission" date="2023-06" db="EMBL/GenBank/DDBJ databases">
        <authorList>
            <consortium name="Lawrence Berkeley National Laboratory"/>
            <person name="Ahrendt S."/>
            <person name="Sahu N."/>
            <person name="Indic B."/>
            <person name="Wong-Bajracharya J."/>
            <person name="Merenyi Z."/>
            <person name="Ke H.-M."/>
            <person name="Monk M."/>
            <person name="Kocsube S."/>
            <person name="Drula E."/>
            <person name="Lipzen A."/>
            <person name="Balint B."/>
            <person name="Henrissat B."/>
            <person name="Andreopoulos B."/>
            <person name="Martin F.M."/>
            <person name="Harder C.B."/>
            <person name="Rigling D."/>
            <person name="Ford K.L."/>
            <person name="Foster G.D."/>
            <person name="Pangilinan J."/>
            <person name="Papanicolaou A."/>
            <person name="Barry K."/>
            <person name="LaButti K."/>
            <person name="Viragh M."/>
            <person name="Koriabine M."/>
            <person name="Yan M."/>
            <person name="Riley R."/>
            <person name="Champramary S."/>
            <person name="Plett K.L."/>
            <person name="Tsai I.J."/>
            <person name="Slot J."/>
            <person name="Sipos G."/>
            <person name="Plett J."/>
            <person name="Nagy L.G."/>
            <person name="Grigoriev I.V."/>
        </authorList>
    </citation>
    <scope>NUCLEOTIDE SEQUENCE</scope>
    <source>
        <strain evidence="2">HWK02</strain>
    </source>
</reference>
<evidence type="ECO:0000256" key="1">
    <source>
        <dbReference type="SAM" id="Phobius"/>
    </source>
</evidence>
<dbReference type="AlphaFoldDB" id="A0AA39UN32"/>
<sequence length="173" mass="19329">MPSAGWDSMNYHDHQTGILQLYVGVDITDISSCCPCHLQIGSSRSFPLSSLIWFSQVSKRIFVSVRPGPILFGDTVLYPGFVNVNPAEICDPRGKSWYEYIPLRNQNSNRLWLRRLVILVPCFVLGILALFEGMLRLFNAEFGAPDAKKGQLSRPRSAPVEEGMVTGSIELII</sequence>
<keyword evidence="1" id="KW-1133">Transmembrane helix</keyword>
<protein>
    <submittedName>
        <fullName evidence="2">Uncharacterized protein</fullName>
    </submittedName>
</protein>
<feature type="transmembrane region" description="Helical" evidence="1">
    <location>
        <begin position="112"/>
        <end position="131"/>
    </location>
</feature>
<gene>
    <name evidence="2" type="ORF">EDD18DRAFT_290365</name>
</gene>
<accession>A0AA39UN32</accession>